<proteinExistence type="predicted"/>
<dbReference type="Proteomes" id="UP000636800">
    <property type="component" value="Unassembled WGS sequence"/>
</dbReference>
<dbReference type="OrthoDB" id="343070at2759"/>
<dbReference type="AlphaFoldDB" id="A0A835QFS3"/>
<name>A0A835QFS3_VANPL</name>
<evidence type="ECO:0000313" key="1">
    <source>
        <dbReference type="EMBL" id="KAG0470041.1"/>
    </source>
</evidence>
<gene>
    <name evidence="1" type="ORF">HPP92_016741</name>
</gene>
<dbReference type="EMBL" id="JADCNL010000008">
    <property type="protein sequence ID" value="KAG0470041.1"/>
    <property type="molecule type" value="Genomic_DNA"/>
</dbReference>
<protein>
    <submittedName>
        <fullName evidence="1">Uncharacterized protein</fullName>
    </submittedName>
</protein>
<keyword evidence="2" id="KW-1185">Reference proteome</keyword>
<reference evidence="1 2" key="1">
    <citation type="journal article" date="2020" name="Nat. Food">
        <title>A phased Vanilla planifolia genome enables genetic improvement of flavour and production.</title>
        <authorList>
            <person name="Hasing T."/>
            <person name="Tang H."/>
            <person name="Brym M."/>
            <person name="Khazi F."/>
            <person name="Huang T."/>
            <person name="Chambers A.H."/>
        </authorList>
    </citation>
    <scope>NUCLEOTIDE SEQUENCE [LARGE SCALE GENOMIC DNA]</scope>
    <source>
        <tissue evidence="1">Leaf</tissue>
    </source>
</reference>
<accession>A0A835QFS3</accession>
<organism evidence="1 2">
    <name type="scientific">Vanilla planifolia</name>
    <name type="common">Vanilla</name>
    <dbReference type="NCBI Taxonomy" id="51239"/>
    <lineage>
        <taxon>Eukaryota</taxon>
        <taxon>Viridiplantae</taxon>
        <taxon>Streptophyta</taxon>
        <taxon>Embryophyta</taxon>
        <taxon>Tracheophyta</taxon>
        <taxon>Spermatophyta</taxon>
        <taxon>Magnoliopsida</taxon>
        <taxon>Liliopsida</taxon>
        <taxon>Asparagales</taxon>
        <taxon>Orchidaceae</taxon>
        <taxon>Vanilloideae</taxon>
        <taxon>Vanilleae</taxon>
        <taxon>Vanilla</taxon>
    </lineage>
</organism>
<comment type="caution">
    <text evidence="1">The sequence shown here is derived from an EMBL/GenBank/DDBJ whole genome shotgun (WGS) entry which is preliminary data.</text>
</comment>
<sequence length="71" mass="8125">MRTTMLGWISCETHLSRSKRRKRRARGSDIVDRKVPSRCCSPSRSQLFPSAEEYAVFTVSCLSEDSKRSLS</sequence>
<evidence type="ECO:0000313" key="2">
    <source>
        <dbReference type="Proteomes" id="UP000636800"/>
    </source>
</evidence>